<evidence type="ECO:0000313" key="2">
    <source>
        <dbReference type="Proteomes" id="UP000320160"/>
    </source>
</evidence>
<dbReference type="SUPFAM" id="SSF53335">
    <property type="entry name" value="S-adenosyl-L-methionine-dependent methyltransferases"/>
    <property type="match status" value="1"/>
</dbReference>
<dbReference type="Proteomes" id="UP000320160">
    <property type="component" value="Unassembled WGS sequence"/>
</dbReference>
<dbReference type="PANTHER" id="PTHR20974">
    <property type="entry name" value="UPF0585 PROTEIN CG18661"/>
    <property type="match status" value="1"/>
</dbReference>
<proteinExistence type="predicted"/>
<comment type="caution">
    <text evidence="1">The sequence shown here is derived from an EMBL/GenBank/DDBJ whole genome shotgun (WGS) entry which is preliminary data.</text>
</comment>
<dbReference type="PANTHER" id="PTHR20974:SF0">
    <property type="entry name" value="UPF0585 PROTEIN CG18661"/>
    <property type="match status" value="1"/>
</dbReference>
<protein>
    <submittedName>
        <fullName evidence="1">DUF938 domain-containing protein</fullName>
    </submittedName>
</protein>
<dbReference type="EMBL" id="VKKU01000001">
    <property type="protein sequence ID" value="TSB04262.1"/>
    <property type="molecule type" value="Genomic_DNA"/>
</dbReference>
<accession>A0A553WHV8</accession>
<sequence length="209" mass="23079">MSDPKPFVFEPSAEAKRTAPATERNRDAITHVLKGCLPAHGTVLEIASGTGEHIVHFAAQFPDLLWQPSDSDPLALASIAAWRAESGADNLRPPVEVDAVADWPVRDISAILCINMVHISPWDATRGLMRNAGRLLPKGGLLYLYGPFRQQNRPTAPSNEEFDRNLKSRNSQWGLRHVEDVAQEASLHALHLDQIIEMPANNLSLLFRA</sequence>
<dbReference type="OrthoDB" id="5525831at2"/>
<name>A0A553WHV8_9SPHN</name>
<dbReference type="RefSeq" id="WP_143775134.1">
    <property type="nucleotide sequence ID" value="NZ_VKKU01000001.1"/>
</dbReference>
<dbReference type="CDD" id="cd02440">
    <property type="entry name" value="AdoMet_MTases"/>
    <property type="match status" value="1"/>
</dbReference>
<dbReference type="AlphaFoldDB" id="A0A553WHV8"/>
<organism evidence="1 2">
    <name type="scientific">Sphingorhabdus contaminans</name>
    <dbReference type="NCBI Taxonomy" id="1343899"/>
    <lineage>
        <taxon>Bacteria</taxon>
        <taxon>Pseudomonadati</taxon>
        <taxon>Pseudomonadota</taxon>
        <taxon>Alphaproteobacteria</taxon>
        <taxon>Sphingomonadales</taxon>
        <taxon>Sphingomonadaceae</taxon>
        <taxon>Sphingorhabdus</taxon>
    </lineage>
</organism>
<dbReference type="Gene3D" id="3.40.50.150">
    <property type="entry name" value="Vaccinia Virus protein VP39"/>
    <property type="match status" value="1"/>
</dbReference>
<keyword evidence="2" id="KW-1185">Reference proteome</keyword>
<reference evidence="1 2" key="1">
    <citation type="submission" date="2019-07" db="EMBL/GenBank/DDBJ databases">
        <authorList>
            <person name="Park M."/>
        </authorList>
    </citation>
    <scope>NUCLEOTIDE SEQUENCE [LARGE SCALE GENOMIC DNA]</scope>
    <source>
        <strain evidence="1 2">KCTC32445</strain>
    </source>
</reference>
<dbReference type="Pfam" id="PF06080">
    <property type="entry name" value="DUF938"/>
    <property type="match status" value="1"/>
</dbReference>
<evidence type="ECO:0000313" key="1">
    <source>
        <dbReference type="EMBL" id="TSB04262.1"/>
    </source>
</evidence>
<gene>
    <name evidence="1" type="ORF">FOM92_02165</name>
</gene>
<dbReference type="InterPro" id="IPR010342">
    <property type="entry name" value="DUF938"/>
</dbReference>
<dbReference type="InterPro" id="IPR029063">
    <property type="entry name" value="SAM-dependent_MTases_sf"/>
</dbReference>